<sequence length="139" mass="15808">MDTETDNPALWVLGTTSALTVYYDTANRWLYTDWQGSFELTTARQSAQLLVECLREYPCHKLLNSTLRVTSSWHGQEQWAGETLFPLLAQHGIRYMACVYSVYWPARYSLDSTLGFAAQPFVASFDDLATACAWLLQAH</sequence>
<gene>
    <name evidence="1" type="ORF">LGH70_07895</name>
</gene>
<protein>
    <recommendedName>
        <fullName evidence="3">STAS/SEC14 domain-containing protein</fullName>
    </recommendedName>
</protein>
<dbReference type="Proteomes" id="UP001165297">
    <property type="component" value="Unassembled WGS sequence"/>
</dbReference>
<comment type="caution">
    <text evidence="1">The sequence shown here is derived from an EMBL/GenBank/DDBJ whole genome shotgun (WGS) entry which is preliminary data.</text>
</comment>
<proteinExistence type="predicted"/>
<dbReference type="RefSeq" id="WP_226184516.1">
    <property type="nucleotide sequence ID" value="NZ_JAJADQ010000003.1"/>
</dbReference>
<organism evidence="1 2">
    <name type="scientific">Hymenobacter nitidus</name>
    <dbReference type="NCBI Taxonomy" id="2880929"/>
    <lineage>
        <taxon>Bacteria</taxon>
        <taxon>Pseudomonadati</taxon>
        <taxon>Bacteroidota</taxon>
        <taxon>Cytophagia</taxon>
        <taxon>Cytophagales</taxon>
        <taxon>Hymenobacteraceae</taxon>
        <taxon>Hymenobacter</taxon>
    </lineage>
</organism>
<evidence type="ECO:0008006" key="3">
    <source>
        <dbReference type="Google" id="ProtNLM"/>
    </source>
</evidence>
<evidence type="ECO:0000313" key="2">
    <source>
        <dbReference type="Proteomes" id="UP001165297"/>
    </source>
</evidence>
<keyword evidence="2" id="KW-1185">Reference proteome</keyword>
<evidence type="ECO:0000313" key="1">
    <source>
        <dbReference type="EMBL" id="MCB2377499.1"/>
    </source>
</evidence>
<dbReference type="EMBL" id="JAJADQ010000003">
    <property type="protein sequence ID" value="MCB2377499.1"/>
    <property type="molecule type" value="Genomic_DNA"/>
</dbReference>
<reference evidence="1" key="1">
    <citation type="submission" date="2021-10" db="EMBL/GenBank/DDBJ databases">
        <authorList>
            <person name="Dean J.D."/>
            <person name="Kim M.K."/>
            <person name="Newey C.N."/>
            <person name="Stoker T.S."/>
            <person name="Thompson D.W."/>
            <person name="Grose J.H."/>
        </authorList>
    </citation>
    <scope>NUCLEOTIDE SEQUENCE</scope>
    <source>
        <strain evidence="1">BT635</strain>
    </source>
</reference>
<accession>A0ABS8AER4</accession>
<name>A0ABS8AER4_9BACT</name>